<dbReference type="Gene3D" id="3.40.50.1820">
    <property type="entry name" value="alpha/beta hydrolase"/>
    <property type="match status" value="1"/>
</dbReference>
<name>A0ABV8PWC3_9BACT</name>
<dbReference type="PANTHER" id="PTHR43037:SF1">
    <property type="entry name" value="BLL1128 PROTEIN"/>
    <property type="match status" value="1"/>
</dbReference>
<evidence type="ECO:0000313" key="5">
    <source>
        <dbReference type="Proteomes" id="UP001595906"/>
    </source>
</evidence>
<dbReference type="PANTHER" id="PTHR43037">
    <property type="entry name" value="UNNAMED PRODUCT-RELATED"/>
    <property type="match status" value="1"/>
</dbReference>
<sequence>MKILKTFVFLFAVLTVTNSFSQQSLFSPLQFTNGKGDTLNYRFLFPDFNPSRKYPLVIFLHGSGEKGNDNVSQLKWGVLNFATDYNLKIYKPFVIAPQCPINQTWSNFKRDLDFAYNDTATKVCDLIFALIDSTIKKFPIDTDRIYITGLSMGGIGTFDFIIRRPNLFAAAAPVCGAGDISKVNVIKHIPMWLFHGAEDPTVDAKYSLAMVNALTKAGAHPGYTQYPTVGHFSWIAAYSDPMFMDWLFSQNKANNKK</sequence>
<reference evidence="5" key="1">
    <citation type="journal article" date="2019" name="Int. J. Syst. Evol. Microbiol.">
        <title>The Global Catalogue of Microorganisms (GCM) 10K type strain sequencing project: providing services to taxonomists for standard genome sequencing and annotation.</title>
        <authorList>
            <consortium name="The Broad Institute Genomics Platform"/>
            <consortium name="The Broad Institute Genome Sequencing Center for Infectious Disease"/>
            <person name="Wu L."/>
            <person name="Ma J."/>
        </authorList>
    </citation>
    <scope>NUCLEOTIDE SEQUENCE [LARGE SCALE GENOMIC DNA]</scope>
    <source>
        <strain evidence="5">CECT 8010</strain>
    </source>
</reference>
<dbReference type="InterPro" id="IPR029058">
    <property type="entry name" value="AB_hydrolase_fold"/>
</dbReference>
<feature type="signal peptide" evidence="2">
    <location>
        <begin position="1"/>
        <end position="21"/>
    </location>
</feature>
<keyword evidence="5" id="KW-1185">Reference proteome</keyword>
<keyword evidence="1 2" id="KW-0732">Signal</keyword>
<dbReference type="Proteomes" id="UP001595906">
    <property type="component" value="Unassembled WGS sequence"/>
</dbReference>
<comment type="caution">
    <text evidence="4">The sequence shown here is derived from an EMBL/GenBank/DDBJ whole genome shotgun (WGS) entry which is preliminary data.</text>
</comment>
<dbReference type="RefSeq" id="WP_379012351.1">
    <property type="nucleotide sequence ID" value="NZ_JBHSDC010000002.1"/>
</dbReference>
<gene>
    <name evidence="4" type="ORF">ACFOW1_03630</name>
</gene>
<feature type="domain" description="Phospholipase/carboxylesterase/thioesterase" evidence="3">
    <location>
        <begin position="53"/>
        <end position="234"/>
    </location>
</feature>
<feature type="chain" id="PRO_5046556328" evidence="2">
    <location>
        <begin position="22"/>
        <end position="257"/>
    </location>
</feature>
<protein>
    <submittedName>
        <fullName evidence="4">Prolyl oligopeptidase family serine peptidase</fullName>
    </submittedName>
</protein>
<dbReference type="Pfam" id="PF02230">
    <property type="entry name" value="Abhydrolase_2"/>
    <property type="match status" value="1"/>
</dbReference>
<evidence type="ECO:0000313" key="4">
    <source>
        <dbReference type="EMBL" id="MFC4230966.1"/>
    </source>
</evidence>
<accession>A0ABV8PWC3</accession>
<proteinExistence type="predicted"/>
<dbReference type="InterPro" id="IPR003140">
    <property type="entry name" value="PLipase/COase/thioEstase"/>
</dbReference>
<evidence type="ECO:0000256" key="2">
    <source>
        <dbReference type="SAM" id="SignalP"/>
    </source>
</evidence>
<dbReference type="SUPFAM" id="SSF53474">
    <property type="entry name" value="alpha/beta-Hydrolases"/>
    <property type="match status" value="1"/>
</dbReference>
<dbReference type="EMBL" id="JBHSDC010000002">
    <property type="protein sequence ID" value="MFC4230966.1"/>
    <property type="molecule type" value="Genomic_DNA"/>
</dbReference>
<evidence type="ECO:0000259" key="3">
    <source>
        <dbReference type="Pfam" id="PF02230"/>
    </source>
</evidence>
<evidence type="ECO:0000256" key="1">
    <source>
        <dbReference type="ARBA" id="ARBA00022729"/>
    </source>
</evidence>
<organism evidence="4 5">
    <name type="scientific">Parasediminibacterium paludis</name>
    <dbReference type="NCBI Taxonomy" id="908966"/>
    <lineage>
        <taxon>Bacteria</taxon>
        <taxon>Pseudomonadati</taxon>
        <taxon>Bacteroidota</taxon>
        <taxon>Chitinophagia</taxon>
        <taxon>Chitinophagales</taxon>
        <taxon>Chitinophagaceae</taxon>
        <taxon>Parasediminibacterium</taxon>
    </lineage>
</organism>
<dbReference type="InterPro" id="IPR050955">
    <property type="entry name" value="Plant_Biomass_Hydrol_Est"/>
</dbReference>